<reference evidence="1 4" key="3">
    <citation type="submission" date="2018-02" db="EMBL/GenBank/DDBJ databases">
        <title>Subsurface microbial communities from deep shales in Ohio and West Virginia, USA.</title>
        <authorList>
            <person name="Wrighton K."/>
        </authorList>
    </citation>
    <scope>NUCLEOTIDE SEQUENCE [LARGE SCALE GENOMIC DNA]</scope>
    <source>
        <strain evidence="1 4">DSM 10369</strain>
    </source>
</reference>
<proteinExistence type="predicted"/>
<keyword evidence="3" id="KW-1185">Reference proteome</keyword>
<dbReference type="AlphaFoldDB" id="A0A285G0Z9"/>
<name>A0A285G0Z9_9EURY</name>
<reference evidence="2" key="1">
    <citation type="submission" date="2017-09" db="EMBL/GenBank/DDBJ databases">
        <authorList>
            <person name="Ehlers B."/>
            <person name="Leendertz F.H."/>
        </authorList>
    </citation>
    <scope>NUCLEOTIDE SEQUENCE [LARGE SCALE GENOMIC DNA]</scope>
    <source>
        <strain evidence="2">WG-1MB</strain>
    </source>
</reference>
<protein>
    <submittedName>
        <fullName evidence="2">Uncharacterized protein</fullName>
    </submittedName>
</protein>
<gene>
    <name evidence="1" type="ORF">B0H22_104108</name>
    <name evidence="2" type="ORF">SAMN06295989_10575</name>
</gene>
<dbReference type="EMBL" id="PVBU01000004">
    <property type="protein sequence ID" value="PQV42851.1"/>
    <property type="molecule type" value="Genomic_DNA"/>
</dbReference>
<dbReference type="Proteomes" id="UP000251060">
    <property type="component" value="Unassembled WGS sequence"/>
</dbReference>
<dbReference type="Proteomes" id="UP000217726">
    <property type="component" value="Unassembled WGS sequence"/>
</dbReference>
<evidence type="ECO:0000313" key="4">
    <source>
        <dbReference type="Proteomes" id="UP000251060"/>
    </source>
</evidence>
<organism evidence="2 3">
    <name type="scientific">Methanohalophilus euhalobius</name>
    <dbReference type="NCBI Taxonomy" id="51203"/>
    <lineage>
        <taxon>Archaea</taxon>
        <taxon>Methanobacteriati</taxon>
        <taxon>Methanobacteriota</taxon>
        <taxon>Stenosarchaea group</taxon>
        <taxon>Methanomicrobia</taxon>
        <taxon>Methanosarcinales</taxon>
        <taxon>Methanosarcinaceae</taxon>
        <taxon>Methanohalophilus</taxon>
    </lineage>
</organism>
<evidence type="ECO:0000313" key="3">
    <source>
        <dbReference type="Proteomes" id="UP000217726"/>
    </source>
</evidence>
<reference evidence="3" key="2">
    <citation type="submission" date="2017-09" db="EMBL/GenBank/DDBJ databases">
        <authorList>
            <person name="Varghese N."/>
            <person name="Submissions S."/>
        </authorList>
    </citation>
    <scope>NUCLEOTIDE SEQUENCE [LARGE SCALE GENOMIC DNA]</scope>
    <source>
        <strain evidence="3">WG-1MB</strain>
    </source>
</reference>
<sequence>MDVTNVRLKFHVKMAYQKEKISDMGINGMLSNMEKPEKCKC</sequence>
<accession>A0A285G0Z9</accession>
<dbReference type="EMBL" id="OBDR01000005">
    <property type="protein sequence ID" value="SNY16226.1"/>
    <property type="molecule type" value="Genomic_DNA"/>
</dbReference>
<evidence type="ECO:0000313" key="1">
    <source>
        <dbReference type="EMBL" id="PQV42851.1"/>
    </source>
</evidence>
<evidence type="ECO:0000313" key="2">
    <source>
        <dbReference type="EMBL" id="SNY16226.1"/>
    </source>
</evidence>